<sequence length="140" mass="16191">MQPSQYIIAKYPRTFISGSKEPLFNEDTFYANIEDKKPWGGAAGRLFGASEKLKRINTNCFTYELERKILNILIDKIFEKNSEKFQEREDVFEVFAKSIITGNILPMGRLIDSTFGRGTLRRIGELDQNIQEQENFVNSL</sequence>
<organism evidence="1 2">
    <name type="scientific">bacterium (Candidatus Gribaldobacteria) CG10_big_fil_rev_8_21_14_0_10_41_12</name>
    <dbReference type="NCBI Taxonomy" id="2014277"/>
    <lineage>
        <taxon>Bacteria</taxon>
        <taxon>Candidatus Gribaldobacteria</taxon>
    </lineage>
</organism>
<proteinExistence type="predicted"/>
<dbReference type="Proteomes" id="UP000228906">
    <property type="component" value="Unassembled WGS sequence"/>
</dbReference>
<evidence type="ECO:0000313" key="2">
    <source>
        <dbReference type="Proteomes" id="UP000228906"/>
    </source>
</evidence>
<dbReference type="EMBL" id="PFAV01000033">
    <property type="protein sequence ID" value="PIR91473.1"/>
    <property type="molecule type" value="Genomic_DNA"/>
</dbReference>
<evidence type="ECO:0000313" key="1">
    <source>
        <dbReference type="EMBL" id="PIR91473.1"/>
    </source>
</evidence>
<dbReference type="AlphaFoldDB" id="A0A2H0UXE0"/>
<reference evidence="2" key="1">
    <citation type="submission" date="2017-09" db="EMBL/GenBank/DDBJ databases">
        <title>Depth-based differentiation of microbial function through sediment-hosted aquifers and enrichment of novel symbionts in the deep terrestrial subsurface.</title>
        <authorList>
            <person name="Probst A.J."/>
            <person name="Ladd B."/>
            <person name="Jarett J.K."/>
            <person name="Geller-Mcgrath D.E."/>
            <person name="Sieber C.M.K."/>
            <person name="Emerson J.B."/>
            <person name="Anantharaman K."/>
            <person name="Thomas B.C."/>
            <person name="Malmstrom R."/>
            <person name="Stieglmeier M."/>
            <person name="Klingl A."/>
            <person name="Woyke T."/>
            <person name="Ryan C.M."/>
            <person name="Banfield J.F."/>
        </authorList>
    </citation>
    <scope>NUCLEOTIDE SEQUENCE [LARGE SCALE GENOMIC DNA]</scope>
</reference>
<name>A0A2H0UXE0_9BACT</name>
<protein>
    <submittedName>
        <fullName evidence="1">Uncharacterized protein</fullName>
    </submittedName>
</protein>
<accession>A0A2H0UXE0</accession>
<gene>
    <name evidence="1" type="ORF">COU03_01925</name>
</gene>
<comment type="caution">
    <text evidence="1">The sequence shown here is derived from an EMBL/GenBank/DDBJ whole genome shotgun (WGS) entry which is preliminary data.</text>
</comment>